<comment type="subcellular location">
    <subcellularLocation>
        <location evidence="2">Secreted</location>
        <location evidence="2">Extracellular space</location>
        <location evidence="2">Extracellular matrix</location>
    </subcellularLocation>
</comment>
<feature type="disulfide bond" evidence="17">
    <location>
        <begin position="321"/>
        <end position="330"/>
    </location>
</feature>
<dbReference type="SMART" id="SM00204">
    <property type="entry name" value="TGFB"/>
    <property type="match status" value="1"/>
</dbReference>
<dbReference type="Pfam" id="PF00019">
    <property type="entry name" value="TGF_beta"/>
    <property type="match status" value="1"/>
</dbReference>
<dbReference type="PANTHER" id="PTHR11848">
    <property type="entry name" value="TGF-BETA FAMILY"/>
    <property type="match status" value="1"/>
</dbReference>
<comment type="subunit">
    <text evidence="15">Latency-associated peptide: Homodimer; disulfide-linked. Latency-associated peptide: Interacts with Transforming growth factor beta-1 (TGF-beta-1) chain; interaction is non-covalent and maintains (TGF-beta-1) in a latent state; each Latency-associated peptide (LAP) monomer interacts with TGF-beta-1 in the other monomer. Transforming growth factor beta-1: Homodimer; disulfide-linked. Transforming growth factor beta-1: Interacts with TGF-beta receptors (tgfbr1 and tgfbr2), leading to signal transduction. Interacts with EFEMP2.</text>
</comment>
<evidence type="ECO:0000256" key="8">
    <source>
        <dbReference type="ARBA" id="ARBA00023030"/>
    </source>
</evidence>
<dbReference type="AlphaFoldDB" id="A0ABD1J5H7"/>
<feature type="chain" id="PRO_5044536815" description="Transforming growth factor beta" evidence="16">
    <location>
        <begin position="19"/>
        <end position="426"/>
    </location>
</feature>
<accession>A0ABD1J5H7</accession>
<evidence type="ECO:0000256" key="9">
    <source>
        <dbReference type="ARBA" id="ARBA00023157"/>
    </source>
</evidence>
<evidence type="ECO:0000256" key="11">
    <source>
        <dbReference type="ARBA" id="ARBA00023246"/>
    </source>
</evidence>
<keyword evidence="6" id="KW-0165">Cleavage on pair of basic residues</keyword>
<evidence type="ECO:0000256" key="14">
    <source>
        <dbReference type="ARBA" id="ARBA00057824"/>
    </source>
</evidence>
<evidence type="ECO:0000256" key="3">
    <source>
        <dbReference type="ARBA" id="ARBA00006656"/>
    </source>
</evidence>
<evidence type="ECO:0000256" key="18">
    <source>
        <dbReference type="RuleBase" id="RU000354"/>
    </source>
</evidence>
<gene>
    <name evidence="20" type="ORF">ACEWY4_022225</name>
</gene>
<dbReference type="InterPro" id="IPR016319">
    <property type="entry name" value="TGF-beta"/>
</dbReference>
<evidence type="ECO:0000256" key="7">
    <source>
        <dbReference type="ARBA" id="ARBA00022729"/>
    </source>
</evidence>
<evidence type="ECO:0000256" key="2">
    <source>
        <dbReference type="ARBA" id="ARBA00004498"/>
    </source>
</evidence>
<keyword evidence="5" id="KW-0272">Extracellular matrix</keyword>
<evidence type="ECO:0000256" key="6">
    <source>
        <dbReference type="ARBA" id="ARBA00022685"/>
    </source>
</evidence>
<dbReference type="GO" id="GO:0048731">
    <property type="term" value="P:system development"/>
    <property type="evidence" value="ECO:0007669"/>
    <property type="project" value="UniProtKB-ARBA"/>
</dbReference>
<organism evidence="20 21">
    <name type="scientific">Coilia grayii</name>
    <name type="common">Gray's grenadier anchovy</name>
    <dbReference type="NCBI Taxonomy" id="363190"/>
    <lineage>
        <taxon>Eukaryota</taxon>
        <taxon>Metazoa</taxon>
        <taxon>Chordata</taxon>
        <taxon>Craniata</taxon>
        <taxon>Vertebrata</taxon>
        <taxon>Euteleostomi</taxon>
        <taxon>Actinopterygii</taxon>
        <taxon>Neopterygii</taxon>
        <taxon>Teleostei</taxon>
        <taxon>Clupei</taxon>
        <taxon>Clupeiformes</taxon>
        <taxon>Clupeoidei</taxon>
        <taxon>Engraulidae</taxon>
        <taxon>Coilinae</taxon>
        <taxon>Coilia</taxon>
    </lineage>
</organism>
<dbReference type="GO" id="GO:0008083">
    <property type="term" value="F:growth factor activity"/>
    <property type="evidence" value="ECO:0007669"/>
    <property type="project" value="UniProtKB-UniRule"/>
</dbReference>
<dbReference type="InterPro" id="IPR001839">
    <property type="entry name" value="TGF-b_C"/>
</dbReference>
<evidence type="ECO:0000256" key="4">
    <source>
        <dbReference type="ARBA" id="ARBA00022525"/>
    </source>
</evidence>
<dbReference type="Gene3D" id="2.10.90.10">
    <property type="entry name" value="Cystine-knot cytokines"/>
    <property type="match status" value="1"/>
</dbReference>
<feature type="disulfide bond" evidence="17">
    <location>
        <begin position="329"/>
        <end position="392"/>
    </location>
</feature>
<dbReference type="InterPro" id="IPR015618">
    <property type="entry name" value="TGFB3"/>
</dbReference>
<keyword evidence="7 16" id="KW-0732">Signal</keyword>
<dbReference type="PROSITE" id="PS51362">
    <property type="entry name" value="TGF_BETA_2"/>
    <property type="match status" value="1"/>
</dbReference>
<evidence type="ECO:0000256" key="16">
    <source>
        <dbReference type="PIRNR" id="PIRNR001787"/>
    </source>
</evidence>
<dbReference type="InterPro" id="IPR015615">
    <property type="entry name" value="TGF-beta-rel"/>
</dbReference>
<evidence type="ECO:0000256" key="17">
    <source>
        <dbReference type="PIRSR" id="PIRSR001787-1"/>
    </source>
</evidence>
<dbReference type="FunFam" id="2.10.90.10:FF:000004">
    <property type="entry name" value="Transforming growth factor beta"/>
    <property type="match status" value="1"/>
</dbReference>
<comment type="function">
    <text evidence="13">Transforming growth factor beta-3: Multifunctional protein that regulates embryogenesis and cell differentiation and is required in various processes such as secondary palate development. Activation into mature form follows different steps: following cleavage of the proprotein in the Golgi apparatus, Latency-associated peptide (LAP) and Transforming growth factor beta-3 (TGF-beta-3) chains remain non-covalently linked rendering TGF-beta-3 inactive during storage in extracellular matrix. At the same time, LAP chain interacts with 'milieu molecules', such as LTBP1 and LRRC32/GARP that control activation of TGF-beta-3 and maintain it in a latent state during storage in extracellular milieus. TGF-beta-3 is released from LAP by integrins: integrin-binding results in distortion of the LAP chain and subsequent release of the active TGF-beta-3. Once activated following release of LAP, TGF-beta-3 acts by binding to TGF-beta receptors (TGFBR1 and TGFBR2), which transduce signal.</text>
</comment>
<dbReference type="Gene3D" id="2.60.120.970">
    <property type="match status" value="1"/>
</dbReference>
<proteinExistence type="inferred from homology"/>
<name>A0ABD1J5H7_9TELE</name>
<keyword evidence="11 16" id="KW-0497">Mitogen</keyword>
<comment type="function">
    <text evidence="1">Transforming growth factor beta-3 proprotein: Precursor of the Latency-associated peptide (LAP) and Transforming growth factor beta-3 (TGF-beta-3) chains, which constitute the regulatory and active subunit of TGF-beta-3, respectively.</text>
</comment>
<comment type="function">
    <text evidence="12">Required to maintain the Transforming growth factor beta-3 (TGF-beta-3) chain in a latent state during storage in extracellular matrix. Associates non-covalently with TGF-beta-3 and regulates its activation via interaction with 'milieu molecules', such as LTBP1 and LRRC32/GARP, that control activation of TGF-beta-3. Interaction with integrins results in distortion of the Latency-associated peptide chain and subsequent release of the active TGF-beta-3.</text>
</comment>
<feature type="disulfide bond" description="Interchain" evidence="17">
    <location>
        <position position="391"/>
    </location>
</feature>
<evidence type="ECO:0000256" key="5">
    <source>
        <dbReference type="ARBA" id="ARBA00022530"/>
    </source>
</evidence>
<dbReference type="GO" id="GO:0051781">
    <property type="term" value="P:positive regulation of cell division"/>
    <property type="evidence" value="ECO:0007669"/>
    <property type="project" value="UniProtKB-UniRule"/>
</dbReference>
<keyword evidence="21" id="KW-1185">Reference proteome</keyword>
<dbReference type="PRINTS" id="PR01426">
    <property type="entry name" value="TGFBETA3"/>
</dbReference>
<keyword evidence="10" id="KW-0325">Glycoprotein</keyword>
<evidence type="ECO:0000256" key="10">
    <source>
        <dbReference type="ARBA" id="ARBA00023180"/>
    </source>
</evidence>
<dbReference type="PIRSF" id="PIRSF001787">
    <property type="entry name" value="TGF-beta"/>
    <property type="match status" value="1"/>
</dbReference>
<evidence type="ECO:0000256" key="12">
    <source>
        <dbReference type="ARBA" id="ARBA00045988"/>
    </source>
</evidence>
<keyword evidence="4 16" id="KW-0964">Secreted</keyword>
<feature type="disulfide bond" evidence="17">
    <location>
        <begin position="358"/>
        <end position="423"/>
    </location>
</feature>
<feature type="disulfide bond" evidence="17">
    <location>
        <begin position="362"/>
        <end position="425"/>
    </location>
</feature>
<evidence type="ECO:0000256" key="15">
    <source>
        <dbReference type="ARBA" id="ARBA00065283"/>
    </source>
</evidence>
<keyword evidence="8 16" id="KW-0339">Growth factor</keyword>
<reference evidence="20 21" key="1">
    <citation type="submission" date="2024-09" db="EMBL/GenBank/DDBJ databases">
        <title>A chromosome-level genome assembly of Gray's grenadier anchovy, Coilia grayii.</title>
        <authorList>
            <person name="Fu Z."/>
        </authorList>
    </citation>
    <scope>NUCLEOTIDE SEQUENCE [LARGE SCALE GENOMIC DNA]</scope>
    <source>
        <strain evidence="20">G4</strain>
        <tissue evidence="20">Muscle</tissue>
    </source>
</reference>
<protein>
    <recommendedName>
        <fullName evidence="16">Transforming growth factor beta</fullName>
    </recommendedName>
</protein>
<dbReference type="GO" id="GO:0005615">
    <property type="term" value="C:extracellular space"/>
    <property type="evidence" value="ECO:0007669"/>
    <property type="project" value="UniProtKB-UniRule"/>
</dbReference>
<evidence type="ECO:0000256" key="1">
    <source>
        <dbReference type="ARBA" id="ARBA00003972"/>
    </source>
</evidence>
<dbReference type="InterPro" id="IPR029034">
    <property type="entry name" value="Cystine-knot_cytokine"/>
</dbReference>
<dbReference type="PANTHER" id="PTHR11848:SF34">
    <property type="entry name" value="TRANSFORMING GROWTH FACTOR BETA-3 PROPROTEIN"/>
    <property type="match status" value="1"/>
</dbReference>
<sequence length="426" mass="48889">MSLVRVLWVFTLVRHVITDLSPSACTKLELDHLRKKRVEAVRGQILSKLRLSSPPDGLVPNEVPLQFQTLFNSTKKLVEELSKERRDNCGHANPEDDYYAKEVIKITMIDEPTDHSALEVYCACWHLIVSLVAGGLHGCPNDNARFFLFNVTTLERNASSLFRAKFRLLREPNSGARQGEQRIELYQVCSSSEKGVSSGRYIDGKNVQTKGAAEWITFDVTDTVRDWLIHPENNLGLEIGLHRPCRSYSPNGDNINREDEILEVNFKGNDSRQEKRRGDLGRLKKQRDDSLPHLILMMLPHHHSAAKLNHRRKRTLDTNYCFSNYEENCCVRSLYIDFRRDLDWRWIHEPKGYFANYCSGPCPYMQSSDATHSTLLSLYQTLNPDASISPCCVPQEMEPLTILYYSGRNPKVEHLSNMIVKSCRCS</sequence>
<feature type="domain" description="TGF-beta family profile" evidence="19">
    <location>
        <begin position="311"/>
        <end position="426"/>
    </location>
</feature>
<dbReference type="SUPFAM" id="SSF57501">
    <property type="entry name" value="Cystine-knot cytokines"/>
    <property type="match status" value="1"/>
</dbReference>
<dbReference type="GO" id="GO:0009887">
    <property type="term" value="P:animal organ morphogenesis"/>
    <property type="evidence" value="ECO:0007669"/>
    <property type="project" value="UniProtKB-ARBA"/>
</dbReference>
<comment type="caution">
    <text evidence="20">The sequence shown here is derived from an EMBL/GenBank/DDBJ whole genome shotgun (WGS) entry which is preliminary data.</text>
</comment>
<evidence type="ECO:0000259" key="19">
    <source>
        <dbReference type="PROSITE" id="PS51362"/>
    </source>
</evidence>
<dbReference type="Pfam" id="PF00688">
    <property type="entry name" value="TGFb_propeptide"/>
    <property type="match status" value="1"/>
</dbReference>
<dbReference type="PROSITE" id="PS00250">
    <property type="entry name" value="TGF_BETA_1"/>
    <property type="match status" value="1"/>
</dbReference>
<dbReference type="InterPro" id="IPR001111">
    <property type="entry name" value="TGF-b_propeptide"/>
</dbReference>
<evidence type="ECO:0000313" key="20">
    <source>
        <dbReference type="EMBL" id="KAL2082407.1"/>
    </source>
</evidence>
<dbReference type="PRINTS" id="PR01423">
    <property type="entry name" value="TGFBETA"/>
</dbReference>
<comment type="function">
    <text evidence="14">Required to maintain the Transforming growth factor beta-1 (TGF-beta-1) chain in a latent state during storage in extracellular matrix. Associates non-covalently with TGF-beta-1 and regulates its activation via interaction with 'milieu molecules', such as LTBP1, LRRC32/GARP and LRRC33/NRROS, that control activation of TGF-beta-1. Interaction with integrins (ITGAV:ITGB6 or ITGAV:ITGB8) results in distortion of the Latency-associated peptide chain and subsequent release of the active TGF-beta-1.</text>
</comment>
<dbReference type="EMBL" id="JBHFQA010000019">
    <property type="protein sequence ID" value="KAL2082407.1"/>
    <property type="molecule type" value="Genomic_DNA"/>
</dbReference>
<evidence type="ECO:0000313" key="21">
    <source>
        <dbReference type="Proteomes" id="UP001591681"/>
    </source>
</evidence>
<dbReference type="InterPro" id="IPR017948">
    <property type="entry name" value="TGFb_CS"/>
</dbReference>
<feature type="signal peptide" evidence="16">
    <location>
        <begin position="1"/>
        <end position="18"/>
    </location>
</feature>
<evidence type="ECO:0000256" key="13">
    <source>
        <dbReference type="ARBA" id="ARBA00046153"/>
    </source>
</evidence>
<dbReference type="Proteomes" id="UP001591681">
    <property type="component" value="Unassembled WGS sequence"/>
</dbReference>
<comment type="subunit">
    <text evidence="16">Homodimer; disulfide-linked.</text>
</comment>
<dbReference type="FunFam" id="2.60.120.970:FF:000006">
    <property type="entry name" value="Transforming growth factor beta"/>
    <property type="match status" value="1"/>
</dbReference>
<comment type="similarity">
    <text evidence="3 16 18">Belongs to the TGF-beta family.</text>
</comment>
<keyword evidence="9 17" id="KW-1015">Disulfide bond</keyword>